<protein>
    <submittedName>
        <fullName evidence="1">Uncharacterized protein</fullName>
    </submittedName>
</protein>
<evidence type="ECO:0000313" key="2">
    <source>
        <dbReference type="Proteomes" id="UP001216579"/>
    </source>
</evidence>
<accession>A0ABT5ZIJ8</accession>
<evidence type="ECO:0000313" key="1">
    <source>
        <dbReference type="EMBL" id="MDF3289420.1"/>
    </source>
</evidence>
<dbReference type="Proteomes" id="UP001216579">
    <property type="component" value="Unassembled WGS sequence"/>
</dbReference>
<gene>
    <name evidence="1" type="ORF">P3G67_09245</name>
</gene>
<dbReference type="RefSeq" id="WP_276092990.1">
    <property type="nucleotide sequence ID" value="NZ_JARJBC010000004.1"/>
</dbReference>
<name>A0ABT5ZIJ8_9ACTN</name>
<reference evidence="1 2" key="1">
    <citation type="submission" date="2023-03" db="EMBL/GenBank/DDBJ databases">
        <title>Draft genome sequence of Streptomyces sp. RB6PN23 isolated from peat swamp forest in Thailand.</title>
        <authorList>
            <person name="Klaysubun C."/>
            <person name="Duangmal K."/>
        </authorList>
    </citation>
    <scope>NUCLEOTIDE SEQUENCE [LARGE SCALE GENOMIC DNA]</scope>
    <source>
        <strain evidence="1 2">RB6PN23</strain>
    </source>
</reference>
<comment type="caution">
    <text evidence="1">The sequence shown here is derived from an EMBL/GenBank/DDBJ whole genome shotgun (WGS) entry which is preliminary data.</text>
</comment>
<keyword evidence="2" id="KW-1185">Reference proteome</keyword>
<organism evidence="1 2">
    <name type="scientific">Streptomyces silvisoli</name>
    <dbReference type="NCBI Taxonomy" id="3034235"/>
    <lineage>
        <taxon>Bacteria</taxon>
        <taxon>Bacillati</taxon>
        <taxon>Actinomycetota</taxon>
        <taxon>Actinomycetes</taxon>
        <taxon>Kitasatosporales</taxon>
        <taxon>Streptomycetaceae</taxon>
        <taxon>Streptomyces</taxon>
    </lineage>
</organism>
<proteinExistence type="predicted"/>
<dbReference type="EMBL" id="JARJBC010000004">
    <property type="protein sequence ID" value="MDF3289420.1"/>
    <property type="molecule type" value="Genomic_DNA"/>
</dbReference>
<sequence length="83" mass="9478">MRSDESEFSGGPLDGRVMPVLVGLTGRPPKVYRVPVPGTDGAPETVLVYRLAPAGRPRRTRWRYEFDPEGRDRQRLKWPWSKA</sequence>